<dbReference type="GO" id="GO:0051117">
    <property type="term" value="F:ATPase binding"/>
    <property type="evidence" value="ECO:0007669"/>
    <property type="project" value="TreeGrafter"/>
</dbReference>
<sequence>MLGMPLEPSRKIVISTGINNEVASEVIARIIEINDLDAERAGALTNYQPEPIEIFINSGGGSATDGFAIIGAMEMCDTPIITYGLGIVASMALGIFVKGDVKIAHRYTRFMWHTVGYGAMGYIKDHEDSHKEADILQRMYNDLFKDTKITKDMINDIREKKSDFFFSGKEAVKLGVADEVLLKPEKKYGLMTEEEFSKLQ</sequence>
<keyword evidence="3" id="KW-0378">Hydrolase</keyword>
<dbReference type="PANTHER" id="PTHR10381">
    <property type="entry name" value="ATP-DEPENDENT CLP PROTEASE PROTEOLYTIC SUBUNIT"/>
    <property type="match status" value="1"/>
</dbReference>
<accession>A0A3G3BVL1</accession>
<keyword evidence="3" id="KW-0645">Protease</keyword>
<dbReference type="KEGG" id="vg:77958126"/>
<dbReference type="GO" id="GO:0006515">
    <property type="term" value="P:protein quality control for misfolded or incompletely synthesized proteins"/>
    <property type="evidence" value="ECO:0007669"/>
    <property type="project" value="TreeGrafter"/>
</dbReference>
<dbReference type="InterPro" id="IPR023562">
    <property type="entry name" value="ClpP/TepA"/>
</dbReference>
<dbReference type="EMBL" id="MH884508">
    <property type="protein sequence ID" value="AYP68287.1"/>
    <property type="molecule type" value="Genomic_DNA"/>
</dbReference>
<dbReference type="InterPro" id="IPR029045">
    <property type="entry name" value="ClpP/crotonase-like_dom_sf"/>
</dbReference>
<proteinExistence type="inferred from homology"/>
<dbReference type="GO" id="GO:0004176">
    <property type="term" value="F:ATP-dependent peptidase activity"/>
    <property type="evidence" value="ECO:0007669"/>
    <property type="project" value="InterPro"/>
</dbReference>
<dbReference type="RefSeq" id="YP_010681535.1">
    <property type="nucleotide sequence ID" value="NC_071049.1"/>
</dbReference>
<evidence type="ECO:0000256" key="2">
    <source>
        <dbReference type="SAM" id="Phobius"/>
    </source>
</evidence>
<evidence type="ECO:0000313" key="4">
    <source>
        <dbReference type="Proteomes" id="UP000274199"/>
    </source>
</evidence>
<dbReference type="SUPFAM" id="SSF52096">
    <property type="entry name" value="ClpP/crotonase"/>
    <property type="match status" value="1"/>
</dbReference>
<dbReference type="Proteomes" id="UP000274199">
    <property type="component" value="Segment"/>
</dbReference>
<dbReference type="PRINTS" id="PR00127">
    <property type="entry name" value="CLPPROTEASEP"/>
</dbReference>
<gene>
    <name evidence="3" type="primary">clpP2</name>
    <name evidence="3" type="ORF">vBBcoS136_00173</name>
</gene>
<reference evidence="3 4" key="1">
    <citation type="submission" date="2018-09" db="EMBL/GenBank/DDBJ databases">
        <title>Comparative Genomic Analysis of Eight Novel Haloalkaliphilic Bacteriophages from Lake Elmenteita, Kenya.</title>
        <authorList>
            <person name="Akhwale J.K."/>
        </authorList>
    </citation>
    <scope>NUCLEOTIDE SEQUENCE [LARGE SCALE GENOMIC DNA]</scope>
</reference>
<dbReference type="EC" id="3.4.21.92" evidence="3"/>
<dbReference type="InterPro" id="IPR001907">
    <property type="entry name" value="ClpP"/>
</dbReference>
<keyword evidence="2" id="KW-0472">Membrane</keyword>
<keyword evidence="2" id="KW-1133">Transmembrane helix</keyword>
<protein>
    <submittedName>
        <fullName evidence="3">ATP-dependent Clp protease proteolytic subunit 2</fullName>
        <ecNumber evidence="3">3.4.21.92</ecNumber>
    </submittedName>
</protein>
<organism evidence="3 4">
    <name type="scientific">Bacillus phage vB_BcoS-136</name>
    <dbReference type="NCBI Taxonomy" id="2419619"/>
    <lineage>
        <taxon>Viruses</taxon>
        <taxon>Duplodnaviria</taxon>
        <taxon>Heunggongvirae</taxon>
        <taxon>Uroviricota</taxon>
        <taxon>Caudoviricetes</taxon>
        <taxon>Heleneionescovirinae</taxon>
        <taxon>Kenyattavirus</taxon>
        <taxon>Kenyattavirus kv136</taxon>
    </lineage>
</organism>
<evidence type="ECO:0000256" key="1">
    <source>
        <dbReference type="ARBA" id="ARBA00007039"/>
    </source>
</evidence>
<dbReference type="Pfam" id="PF00574">
    <property type="entry name" value="CLP_protease"/>
    <property type="match status" value="1"/>
</dbReference>
<dbReference type="GeneID" id="77958126"/>
<name>A0A3G3BVL1_9CAUD</name>
<keyword evidence="2" id="KW-0812">Transmembrane</keyword>
<keyword evidence="4" id="KW-1185">Reference proteome</keyword>
<dbReference type="PANTHER" id="PTHR10381:SF11">
    <property type="entry name" value="ATP-DEPENDENT CLP PROTEASE PROTEOLYTIC SUBUNIT, MITOCHONDRIAL"/>
    <property type="match status" value="1"/>
</dbReference>
<dbReference type="Gene3D" id="3.90.226.10">
    <property type="entry name" value="2-enoyl-CoA Hydratase, Chain A, domain 1"/>
    <property type="match status" value="1"/>
</dbReference>
<dbReference type="GO" id="GO:0009368">
    <property type="term" value="C:endopeptidase Clp complex"/>
    <property type="evidence" value="ECO:0007669"/>
    <property type="project" value="TreeGrafter"/>
</dbReference>
<evidence type="ECO:0000313" key="3">
    <source>
        <dbReference type="EMBL" id="AYP68287.1"/>
    </source>
</evidence>
<comment type="similarity">
    <text evidence="1">Belongs to the peptidase S14 family.</text>
</comment>
<dbReference type="GO" id="GO:0004252">
    <property type="term" value="F:serine-type endopeptidase activity"/>
    <property type="evidence" value="ECO:0007669"/>
    <property type="project" value="UniProtKB-EC"/>
</dbReference>
<feature type="transmembrane region" description="Helical" evidence="2">
    <location>
        <begin position="80"/>
        <end position="97"/>
    </location>
</feature>